<evidence type="ECO:0000313" key="2">
    <source>
        <dbReference type="EMBL" id="RAL54967.1"/>
    </source>
</evidence>
<proteinExistence type="predicted"/>
<name>A0A328EB07_9ASTE</name>
<dbReference type="Proteomes" id="UP000249390">
    <property type="component" value="Unassembled WGS sequence"/>
</dbReference>
<dbReference type="AlphaFoldDB" id="A0A328EB07"/>
<keyword evidence="3" id="KW-1185">Reference proteome</keyword>
<feature type="compositionally biased region" description="Basic and acidic residues" evidence="1">
    <location>
        <begin position="1"/>
        <end position="10"/>
    </location>
</feature>
<feature type="region of interest" description="Disordered" evidence="1">
    <location>
        <begin position="1"/>
        <end position="30"/>
    </location>
</feature>
<feature type="compositionally biased region" description="Basic and acidic residues" evidence="1">
    <location>
        <begin position="18"/>
        <end position="30"/>
    </location>
</feature>
<accession>A0A328EB07</accession>
<protein>
    <submittedName>
        <fullName evidence="2">Uncharacterized protein</fullName>
    </submittedName>
</protein>
<reference evidence="2 3" key="1">
    <citation type="submission" date="2018-06" db="EMBL/GenBank/DDBJ databases">
        <title>The Genome of Cuscuta australis (Dodder) Provides Insight into the Evolution of Plant Parasitism.</title>
        <authorList>
            <person name="Liu H."/>
        </authorList>
    </citation>
    <scope>NUCLEOTIDE SEQUENCE [LARGE SCALE GENOMIC DNA]</scope>
    <source>
        <strain evidence="3">cv. Yunnan</strain>
        <tissue evidence="2">Vines</tissue>
    </source>
</reference>
<evidence type="ECO:0000256" key="1">
    <source>
        <dbReference type="SAM" id="MobiDB-lite"/>
    </source>
</evidence>
<organism evidence="2 3">
    <name type="scientific">Cuscuta australis</name>
    <dbReference type="NCBI Taxonomy" id="267555"/>
    <lineage>
        <taxon>Eukaryota</taxon>
        <taxon>Viridiplantae</taxon>
        <taxon>Streptophyta</taxon>
        <taxon>Embryophyta</taxon>
        <taxon>Tracheophyta</taxon>
        <taxon>Spermatophyta</taxon>
        <taxon>Magnoliopsida</taxon>
        <taxon>eudicotyledons</taxon>
        <taxon>Gunneridae</taxon>
        <taxon>Pentapetalae</taxon>
        <taxon>asterids</taxon>
        <taxon>lamiids</taxon>
        <taxon>Solanales</taxon>
        <taxon>Convolvulaceae</taxon>
        <taxon>Cuscuteae</taxon>
        <taxon>Cuscuta</taxon>
        <taxon>Cuscuta subgen. Grammica</taxon>
        <taxon>Cuscuta sect. Cleistogrammica</taxon>
    </lineage>
</organism>
<dbReference type="EMBL" id="NQVE01000005">
    <property type="protein sequence ID" value="RAL54967.1"/>
    <property type="molecule type" value="Genomic_DNA"/>
</dbReference>
<gene>
    <name evidence="2" type="ORF">DM860_013663</name>
</gene>
<comment type="caution">
    <text evidence="2">The sequence shown here is derived from an EMBL/GenBank/DDBJ whole genome shotgun (WGS) entry which is preliminary data.</text>
</comment>
<sequence>METTPRDHVPNPRTRFHGGRDCKGARAADSETLKPNIERNRLSEPRILSENPNRGSKTKGVRFVHILNHGFGVLESASAVRFCRKKEAEEQGRLEIAEAVGEYDAMDLLCLVDD</sequence>
<evidence type="ECO:0000313" key="3">
    <source>
        <dbReference type="Proteomes" id="UP000249390"/>
    </source>
</evidence>